<feature type="compositionally biased region" description="Basic and acidic residues" evidence="1">
    <location>
        <begin position="732"/>
        <end position="743"/>
    </location>
</feature>
<dbReference type="OrthoDB" id="4339014at2759"/>
<dbReference type="EMBL" id="DS027045">
    <property type="protein sequence ID" value="EAW14561.1"/>
    <property type="molecule type" value="Genomic_DNA"/>
</dbReference>
<feature type="compositionally biased region" description="Polar residues" evidence="1">
    <location>
        <begin position="649"/>
        <end position="658"/>
    </location>
</feature>
<dbReference type="Proteomes" id="UP000006701">
    <property type="component" value="Unassembled WGS sequence"/>
</dbReference>
<feature type="compositionally biased region" description="Polar residues" evidence="1">
    <location>
        <begin position="678"/>
        <end position="691"/>
    </location>
</feature>
<evidence type="ECO:0000313" key="3">
    <source>
        <dbReference type="Proteomes" id="UP000006701"/>
    </source>
</evidence>
<feature type="region of interest" description="Disordered" evidence="1">
    <location>
        <begin position="1"/>
        <end position="123"/>
    </location>
</feature>
<feature type="compositionally biased region" description="Polar residues" evidence="1">
    <location>
        <begin position="84"/>
        <end position="104"/>
    </location>
</feature>
<dbReference type="HOGENOM" id="CLU_309712_0_0_1"/>
<accession>A1C840</accession>
<feature type="compositionally biased region" description="Basic and acidic residues" evidence="1">
    <location>
        <begin position="13"/>
        <end position="27"/>
    </location>
</feature>
<feature type="compositionally biased region" description="Polar residues" evidence="1">
    <location>
        <begin position="286"/>
        <end position="300"/>
    </location>
</feature>
<name>A1C840_ASPCL</name>
<dbReference type="OMA" id="NAWAQMK"/>
<feature type="region of interest" description="Disordered" evidence="1">
    <location>
        <begin position="845"/>
        <end position="867"/>
    </location>
</feature>
<feature type="compositionally biased region" description="Polar residues" evidence="1">
    <location>
        <begin position="618"/>
        <end position="630"/>
    </location>
</feature>
<feature type="region of interest" description="Disordered" evidence="1">
    <location>
        <begin position="141"/>
        <end position="164"/>
    </location>
</feature>
<feature type="compositionally biased region" description="Basic residues" evidence="1">
    <location>
        <begin position="566"/>
        <end position="575"/>
    </location>
</feature>
<dbReference type="GeneID" id="4707693"/>
<dbReference type="VEuPathDB" id="FungiDB:ACLA_076010"/>
<feature type="compositionally biased region" description="Basic and acidic residues" evidence="1">
    <location>
        <begin position="591"/>
        <end position="601"/>
    </location>
</feature>
<dbReference type="RefSeq" id="XP_001275987.1">
    <property type="nucleotide sequence ID" value="XM_001275986.1"/>
</dbReference>
<feature type="compositionally biased region" description="Polar residues" evidence="1">
    <location>
        <begin position="845"/>
        <end position="858"/>
    </location>
</feature>
<evidence type="ECO:0000256" key="1">
    <source>
        <dbReference type="SAM" id="MobiDB-lite"/>
    </source>
</evidence>
<feature type="compositionally biased region" description="Polar residues" evidence="1">
    <location>
        <begin position="323"/>
        <end position="355"/>
    </location>
</feature>
<feature type="compositionally biased region" description="Basic and acidic residues" evidence="1">
    <location>
        <begin position="105"/>
        <end position="115"/>
    </location>
</feature>
<dbReference type="eggNOG" id="ENOG502RNIG">
    <property type="taxonomic scope" value="Eukaryota"/>
</dbReference>
<sequence length="944" mass="102160">MASQSGNAWAQMKAREQRHAQVVDDGKVAIPRKGPVMGHRPTSSRKSSSLDYDDELALPMPKPRRAAAEEHNDSVEDVRLNAPSKPSITKTRSVTEPARSNNTPDDLKGKTDNREKKKSRVAALKSKLSLKDMVQEFRKENVRAESATGSGGRRPPCADNRDFDEEKLYVPKPRQQGVYPLSAPPFPLREISFGKMSQASAESCAVGDSNTNEEPNNEGLSLGPFASKNQDAQTPKARKSEASMQLDTLLLAGSSPAAHAGELENSGQPHIIKEQRRVQSLIAQRESGSPRSASEIPLQTSEDDIGGPASSISDGDNEDVADNATQSVAPSQNPNTVTNEANGSNTTSFAGQTGPPSFLGLQTGPPSAAIPTVLGPQTQQYQPNPRDEDLHHTFGGGTRYGGYAPRPPHAGYLNTANLEMQLRTNMETVHTHLSNAVHRVCSSMENSSNWSTDQILKQTDAMADVLRLINARTAGQNETVSDLHRTMSHIQCQLAAIEVEVNGMEERILNFISNQINKLRREINAPKESLRKADVSSKLAQEPRTISAELQEPPYAIGGTGDNERRHIRKKQRSGKRGEGEWLKSTQSKNGEQKKRSETESGRSSLSQHNAPGRSQEIPPSTASVHSSPLEQRKDGDVTQSQVRRRVRNNPSQESSGSPVPKTAKISGQIGDSLAPENDQSSISEAAQTPEINDKPANEGMKTPSKKGVFGFRRRHDSGSQTGNRFLRTPRRNKEDKAFKERSSLPSTAPDPSVVAGATHIEAPAVNSPSSIHPALRDDRQQQVMLDRQRIGGLLHSHTSNHVAVAVMANTQRSGLTYSQSHQNMGNETPMAGHLPTNAFDMSLSSSSTIQRDPQLQSPAADLPAGPPPVQPSFLPPSASFVAAPNNASPESFTCNGRSTSGSLPLSLQVSALVPVEESTSGVPGWWNCHNGTPSVSDRYEYRS</sequence>
<evidence type="ECO:0000313" key="2">
    <source>
        <dbReference type="EMBL" id="EAW14561.1"/>
    </source>
</evidence>
<organism evidence="2 3">
    <name type="scientific">Aspergillus clavatus (strain ATCC 1007 / CBS 513.65 / DSM 816 / NCTC 3887 / NRRL 1 / QM 1276 / 107)</name>
    <dbReference type="NCBI Taxonomy" id="344612"/>
    <lineage>
        <taxon>Eukaryota</taxon>
        <taxon>Fungi</taxon>
        <taxon>Dikarya</taxon>
        <taxon>Ascomycota</taxon>
        <taxon>Pezizomycotina</taxon>
        <taxon>Eurotiomycetes</taxon>
        <taxon>Eurotiomycetidae</taxon>
        <taxon>Eurotiales</taxon>
        <taxon>Aspergillaceae</taxon>
        <taxon>Aspergillus</taxon>
        <taxon>Aspergillus subgen. Fumigati</taxon>
    </lineage>
</organism>
<feature type="compositionally biased region" description="Basic and acidic residues" evidence="1">
    <location>
        <begin position="66"/>
        <end position="79"/>
    </location>
</feature>
<protein>
    <submittedName>
        <fullName evidence="2">Uncharacterized protein</fullName>
    </submittedName>
</protein>
<feature type="region of interest" description="Disordered" evidence="1">
    <location>
        <begin position="529"/>
        <end position="754"/>
    </location>
</feature>
<gene>
    <name evidence="2" type="ORF">ACLA_076010</name>
</gene>
<dbReference type="AlphaFoldDB" id="A1C840"/>
<dbReference type="KEGG" id="act:ACLA_076010"/>
<feature type="region of interest" description="Disordered" evidence="1">
    <location>
        <begin position="197"/>
        <end position="407"/>
    </location>
</feature>
<keyword evidence="3" id="KW-1185">Reference proteome</keyword>
<proteinExistence type="predicted"/>
<reference evidence="2 3" key="1">
    <citation type="journal article" date="2008" name="PLoS Genet.">
        <title>Genomic islands in the pathogenic filamentous fungus Aspergillus fumigatus.</title>
        <authorList>
            <person name="Fedorova N.D."/>
            <person name="Khaldi N."/>
            <person name="Joardar V.S."/>
            <person name="Maiti R."/>
            <person name="Amedeo P."/>
            <person name="Anderson M.J."/>
            <person name="Crabtree J."/>
            <person name="Silva J.C."/>
            <person name="Badger J.H."/>
            <person name="Albarraq A."/>
            <person name="Angiuoli S."/>
            <person name="Bussey H."/>
            <person name="Bowyer P."/>
            <person name="Cotty P.J."/>
            <person name="Dyer P.S."/>
            <person name="Egan A."/>
            <person name="Galens K."/>
            <person name="Fraser-Liggett C.M."/>
            <person name="Haas B.J."/>
            <person name="Inman J.M."/>
            <person name="Kent R."/>
            <person name="Lemieux S."/>
            <person name="Malavazi I."/>
            <person name="Orvis J."/>
            <person name="Roemer T."/>
            <person name="Ronning C.M."/>
            <person name="Sundaram J.P."/>
            <person name="Sutton G."/>
            <person name="Turner G."/>
            <person name="Venter J.C."/>
            <person name="White O.R."/>
            <person name="Whitty B.R."/>
            <person name="Youngman P."/>
            <person name="Wolfe K.H."/>
            <person name="Goldman G.H."/>
            <person name="Wortman J.R."/>
            <person name="Jiang B."/>
            <person name="Denning D.W."/>
            <person name="Nierman W.C."/>
        </authorList>
    </citation>
    <scope>NUCLEOTIDE SEQUENCE [LARGE SCALE GENOMIC DNA]</scope>
    <source>
        <strain evidence="3">ATCC 1007 / CBS 513.65 / DSM 816 / NCTC 3887 / NRRL 1</strain>
    </source>
</reference>